<comment type="caution">
    <text evidence="7">The sequence shown here is derived from an EMBL/GenBank/DDBJ whole genome shotgun (WGS) entry which is preliminary data.</text>
</comment>
<dbReference type="InterPro" id="IPR002129">
    <property type="entry name" value="PyrdxlP-dep_de-COase"/>
</dbReference>
<dbReference type="InterPro" id="IPR015424">
    <property type="entry name" value="PyrdxlP-dep_Trfase"/>
</dbReference>
<dbReference type="AlphaFoldDB" id="A0A1B7NJI2"/>
<comment type="similarity">
    <text evidence="2 6">Belongs to the group II decarboxylase family.</text>
</comment>
<keyword evidence="8" id="KW-1185">Reference proteome</keyword>
<sequence length="228" mass="25412">IFYYFRCRSPSTKPSDVFNHHSCLFITNAIDLTNALDVTPAYLRNPSTLTTPVTDFRNWGIPLGRRFRALKVWFVMRSYGLSGMKAHIRRGINNGVVFSDLIKTRPDLFEIVTGPAFGLTTLRVKGLDEIISSPTSLLLQAKAALPETTPSSASTHALTRKVCETINSRGEIFLTPSVFGGHTVIRVVSANPLAEEKYVRQAFDILVSVTEEVLAEERTKKNNQLVQN</sequence>
<dbReference type="GO" id="GO:0016831">
    <property type="term" value="F:carboxy-lyase activity"/>
    <property type="evidence" value="ECO:0007669"/>
    <property type="project" value="UniProtKB-KW"/>
</dbReference>
<dbReference type="GO" id="GO:0030170">
    <property type="term" value="F:pyridoxal phosphate binding"/>
    <property type="evidence" value="ECO:0007669"/>
    <property type="project" value="InterPro"/>
</dbReference>
<gene>
    <name evidence="7" type="ORF">ACJ72_08773</name>
</gene>
<dbReference type="GO" id="GO:0006520">
    <property type="term" value="P:amino acid metabolic process"/>
    <property type="evidence" value="ECO:0007669"/>
    <property type="project" value="InterPro"/>
</dbReference>
<dbReference type="EMBL" id="LGUA01003972">
    <property type="protein sequence ID" value="OAX76934.1"/>
    <property type="molecule type" value="Genomic_DNA"/>
</dbReference>
<comment type="cofactor">
    <cofactor evidence="1 6">
        <name>pyridoxal 5'-phosphate</name>
        <dbReference type="ChEBI" id="CHEBI:597326"/>
    </cofactor>
</comment>
<accession>A0A1B7NJI2</accession>
<evidence type="ECO:0000256" key="5">
    <source>
        <dbReference type="ARBA" id="ARBA00023239"/>
    </source>
</evidence>
<evidence type="ECO:0000256" key="3">
    <source>
        <dbReference type="ARBA" id="ARBA00022793"/>
    </source>
</evidence>
<dbReference type="OrthoDB" id="639767at2759"/>
<evidence type="ECO:0000313" key="7">
    <source>
        <dbReference type="EMBL" id="OAX76934.1"/>
    </source>
</evidence>
<protein>
    <submittedName>
        <fullName evidence="7">Uncharacterized protein</fullName>
    </submittedName>
</protein>
<dbReference type="Proteomes" id="UP000091918">
    <property type="component" value="Unassembled WGS sequence"/>
</dbReference>
<evidence type="ECO:0000256" key="4">
    <source>
        <dbReference type="ARBA" id="ARBA00022898"/>
    </source>
</evidence>
<evidence type="ECO:0000256" key="2">
    <source>
        <dbReference type="ARBA" id="ARBA00009533"/>
    </source>
</evidence>
<evidence type="ECO:0000256" key="6">
    <source>
        <dbReference type="RuleBase" id="RU000382"/>
    </source>
</evidence>
<keyword evidence="3" id="KW-0210">Decarboxylase</keyword>
<evidence type="ECO:0000256" key="1">
    <source>
        <dbReference type="ARBA" id="ARBA00001933"/>
    </source>
</evidence>
<dbReference type="Pfam" id="PF00282">
    <property type="entry name" value="Pyridoxal_deC"/>
    <property type="match status" value="1"/>
</dbReference>
<dbReference type="STRING" id="1658172.A0A1B7NJI2"/>
<dbReference type="Gene3D" id="3.90.1150.10">
    <property type="entry name" value="Aspartate Aminotransferase, domain 1"/>
    <property type="match status" value="1"/>
</dbReference>
<reference evidence="7 8" key="1">
    <citation type="submission" date="2015-07" db="EMBL/GenBank/DDBJ databases">
        <title>Emmonsia species relationships and genome sequence.</title>
        <authorList>
            <person name="Cuomo C.A."/>
            <person name="Schwartz I.S."/>
            <person name="Kenyon C."/>
            <person name="de Hoog G.S."/>
            <person name="Govender N.P."/>
            <person name="Botha A."/>
            <person name="Moreno L."/>
            <person name="de Vries M."/>
            <person name="Munoz J.F."/>
            <person name="Stielow J.B."/>
        </authorList>
    </citation>
    <scope>NUCLEOTIDE SEQUENCE [LARGE SCALE GENOMIC DNA]</scope>
    <source>
        <strain evidence="7 8">CBS 136260</strain>
    </source>
</reference>
<dbReference type="GO" id="GO:0019752">
    <property type="term" value="P:carboxylic acid metabolic process"/>
    <property type="evidence" value="ECO:0007669"/>
    <property type="project" value="InterPro"/>
</dbReference>
<organism evidence="7 8">
    <name type="scientific">Emergomyces africanus</name>
    <dbReference type="NCBI Taxonomy" id="1955775"/>
    <lineage>
        <taxon>Eukaryota</taxon>
        <taxon>Fungi</taxon>
        <taxon>Dikarya</taxon>
        <taxon>Ascomycota</taxon>
        <taxon>Pezizomycotina</taxon>
        <taxon>Eurotiomycetes</taxon>
        <taxon>Eurotiomycetidae</taxon>
        <taxon>Onygenales</taxon>
        <taxon>Ajellomycetaceae</taxon>
        <taxon>Emergomyces</taxon>
    </lineage>
</organism>
<keyword evidence="4 6" id="KW-0663">Pyridoxal phosphate</keyword>
<dbReference type="SUPFAM" id="SSF53383">
    <property type="entry name" value="PLP-dependent transferases"/>
    <property type="match status" value="1"/>
</dbReference>
<dbReference type="InterPro" id="IPR010977">
    <property type="entry name" value="Aromatic_deC"/>
</dbReference>
<dbReference type="PANTHER" id="PTHR11999:SF70">
    <property type="entry name" value="MIP05841P"/>
    <property type="match status" value="1"/>
</dbReference>
<dbReference type="GO" id="GO:0005737">
    <property type="term" value="C:cytoplasm"/>
    <property type="evidence" value="ECO:0007669"/>
    <property type="project" value="TreeGrafter"/>
</dbReference>
<name>A0A1B7NJI2_9EURO</name>
<dbReference type="InterPro" id="IPR015421">
    <property type="entry name" value="PyrdxlP-dep_Trfase_major"/>
</dbReference>
<dbReference type="InterPro" id="IPR015422">
    <property type="entry name" value="PyrdxlP-dep_Trfase_small"/>
</dbReference>
<dbReference type="Gene3D" id="3.40.640.10">
    <property type="entry name" value="Type I PLP-dependent aspartate aminotransferase-like (Major domain)"/>
    <property type="match status" value="1"/>
</dbReference>
<proteinExistence type="inferred from homology"/>
<keyword evidence="5 6" id="KW-0456">Lyase</keyword>
<evidence type="ECO:0000313" key="8">
    <source>
        <dbReference type="Proteomes" id="UP000091918"/>
    </source>
</evidence>
<dbReference type="PRINTS" id="PR00800">
    <property type="entry name" value="YHDCRBOXLASE"/>
</dbReference>
<feature type="non-terminal residue" evidence="7">
    <location>
        <position position="1"/>
    </location>
</feature>
<dbReference type="PANTHER" id="PTHR11999">
    <property type="entry name" value="GROUP II PYRIDOXAL-5-PHOSPHATE DECARBOXYLASE"/>
    <property type="match status" value="1"/>
</dbReference>